<proteinExistence type="predicted"/>
<feature type="chain" id="PRO_5047224254" evidence="1">
    <location>
        <begin position="22"/>
        <end position="246"/>
    </location>
</feature>
<comment type="caution">
    <text evidence="2">The sequence shown here is derived from an EMBL/GenBank/DDBJ whole genome shotgun (WGS) entry which is preliminary data.</text>
</comment>
<dbReference type="Gene3D" id="2.60.120.200">
    <property type="match status" value="1"/>
</dbReference>
<gene>
    <name evidence="2" type="ORF">ACFOEB_03675</name>
</gene>
<dbReference type="RefSeq" id="WP_382414471.1">
    <property type="nucleotide sequence ID" value="NZ_AP031500.1"/>
</dbReference>
<protein>
    <submittedName>
        <fullName evidence="2">Polysaccharide lyase</fullName>
    </submittedName>
</protein>
<reference evidence="3" key="1">
    <citation type="journal article" date="2019" name="Int. J. Syst. Evol. Microbiol.">
        <title>The Global Catalogue of Microorganisms (GCM) 10K type strain sequencing project: providing services to taxonomists for standard genome sequencing and annotation.</title>
        <authorList>
            <consortium name="The Broad Institute Genomics Platform"/>
            <consortium name="The Broad Institute Genome Sequencing Center for Infectious Disease"/>
            <person name="Wu L."/>
            <person name="Ma J."/>
        </authorList>
    </citation>
    <scope>NUCLEOTIDE SEQUENCE [LARGE SCALE GENOMIC DNA]</scope>
    <source>
        <strain evidence="3">KCTC 52141</strain>
    </source>
</reference>
<keyword evidence="3" id="KW-1185">Reference proteome</keyword>
<feature type="signal peptide" evidence="1">
    <location>
        <begin position="1"/>
        <end position="21"/>
    </location>
</feature>
<dbReference type="Proteomes" id="UP001595548">
    <property type="component" value="Unassembled WGS sequence"/>
</dbReference>
<sequence>MRLQPLAALAIFVLGASTAQAELLWQADFESGDLSQWPYITNPGGASVTTQCVYEGRYAGQIAITGDEQYLWHGNEALNRSEFNYQPKATGEGDTTYLGWSFYLPEPLLNVKHEIGYWESDNSWQQQMRFNLTGDTFSFTRSDAAEPYWSQPGFASAGVWHDVAMEVHWSIDPARGYAEVWLDGKSMGRTQLPTRVNDTDAMFTQIGLLRHRIDAREVILIDNVRAGTNITEVLAAFDATTPKSCP</sequence>
<accession>A0ABV7HK80</accession>
<keyword evidence="2" id="KW-0456">Lyase</keyword>
<organism evidence="2 3">
    <name type="scientific">Gilvimarinus japonicus</name>
    <dbReference type="NCBI Taxonomy" id="1796469"/>
    <lineage>
        <taxon>Bacteria</taxon>
        <taxon>Pseudomonadati</taxon>
        <taxon>Pseudomonadota</taxon>
        <taxon>Gammaproteobacteria</taxon>
        <taxon>Cellvibrionales</taxon>
        <taxon>Cellvibrionaceae</taxon>
        <taxon>Gilvimarinus</taxon>
    </lineage>
</organism>
<dbReference type="GO" id="GO:0016829">
    <property type="term" value="F:lyase activity"/>
    <property type="evidence" value="ECO:0007669"/>
    <property type="project" value="UniProtKB-KW"/>
</dbReference>
<dbReference type="EMBL" id="JBHRTL010000004">
    <property type="protein sequence ID" value="MFC3154290.1"/>
    <property type="molecule type" value="Genomic_DNA"/>
</dbReference>
<evidence type="ECO:0000256" key="1">
    <source>
        <dbReference type="SAM" id="SignalP"/>
    </source>
</evidence>
<name>A0ABV7HK80_9GAMM</name>
<dbReference type="InterPro" id="IPR025975">
    <property type="entry name" value="Polysacc_lyase"/>
</dbReference>
<evidence type="ECO:0000313" key="3">
    <source>
        <dbReference type="Proteomes" id="UP001595548"/>
    </source>
</evidence>
<dbReference type="Pfam" id="PF14099">
    <property type="entry name" value="Polysacc_lyase"/>
    <property type="match status" value="1"/>
</dbReference>
<evidence type="ECO:0000313" key="2">
    <source>
        <dbReference type="EMBL" id="MFC3154290.1"/>
    </source>
</evidence>
<keyword evidence="1" id="KW-0732">Signal</keyword>